<keyword evidence="5" id="KW-1185">Reference proteome</keyword>
<dbReference type="RefSeq" id="WP_270096908.1">
    <property type="nucleotide sequence ID" value="NZ_JAQFFK010000006.1"/>
</dbReference>
<sequence>MSKKSISYIITLLLVTSLALFGAGCVGNDDSEAEMQSIMIKGSDTVLPLAQAEAEVYMMEYPDTSISIIGGGSGVGIAALIDGEIDIAMTSREMKGSEIENAQANGIDPVEQTIAWDGISVVVNPENPVSDLTFEQIKAIYVGDVSNWNEVGGEDREIVVLSRDSSSGTYEYFKEEVMEGNEYRADALINPSTGAIIQTVSQNKNAIGYVGVAYLDGTTKALAVDNGSGAEEPTSENILAGTYPLARPLYFYTNGEPTGLALEFIEFLSSETGEETVFEVGYFPA</sequence>
<keyword evidence="2" id="KW-0732">Signal</keyword>
<evidence type="ECO:0000256" key="2">
    <source>
        <dbReference type="ARBA" id="ARBA00022729"/>
    </source>
</evidence>
<proteinExistence type="predicted"/>
<dbReference type="Pfam" id="PF12849">
    <property type="entry name" value="PBP_like_2"/>
    <property type="match status" value="1"/>
</dbReference>
<dbReference type="PANTHER" id="PTHR30570:SF1">
    <property type="entry name" value="PHOSPHATE-BINDING PROTEIN PSTS"/>
    <property type="match status" value="1"/>
</dbReference>
<organism evidence="4 5">
    <name type="scientific">Methanococcoides alaskense</name>
    <dbReference type="NCBI Taxonomy" id="325778"/>
    <lineage>
        <taxon>Archaea</taxon>
        <taxon>Methanobacteriati</taxon>
        <taxon>Methanobacteriota</taxon>
        <taxon>Stenosarchaea group</taxon>
        <taxon>Methanomicrobia</taxon>
        <taxon>Methanosarcinales</taxon>
        <taxon>Methanosarcinaceae</taxon>
        <taxon>Methanococcoides</taxon>
    </lineage>
</organism>
<dbReference type="InterPro" id="IPR050811">
    <property type="entry name" value="Phosphate_ABC_transporter"/>
</dbReference>
<dbReference type="CDD" id="cd13566">
    <property type="entry name" value="PBP2_phosphate"/>
    <property type="match status" value="1"/>
</dbReference>
<feature type="domain" description="PBP" evidence="3">
    <location>
        <begin position="32"/>
        <end position="271"/>
    </location>
</feature>
<reference evidence="4 5" key="1">
    <citation type="submission" date="2023-07" db="EMBL/GenBank/DDBJ databases">
        <title>Genomic Encyclopedia of Type Strains, Phase IV (KMG-IV): sequencing the most valuable type-strain genomes for metagenomic binning, comparative biology and taxonomic classification.</title>
        <authorList>
            <person name="Goeker M."/>
        </authorList>
    </citation>
    <scope>NUCLEOTIDE SEQUENCE [LARGE SCALE GENOMIC DNA]</scope>
    <source>
        <strain evidence="4 5">DSM 17273</strain>
    </source>
</reference>
<dbReference type="PROSITE" id="PS51257">
    <property type="entry name" value="PROKAR_LIPOPROTEIN"/>
    <property type="match status" value="1"/>
</dbReference>
<dbReference type="Proteomes" id="UP001185015">
    <property type="component" value="Unassembled WGS sequence"/>
</dbReference>
<evidence type="ECO:0000313" key="5">
    <source>
        <dbReference type="Proteomes" id="UP001185015"/>
    </source>
</evidence>
<evidence type="ECO:0000256" key="1">
    <source>
        <dbReference type="ARBA" id="ARBA00022448"/>
    </source>
</evidence>
<dbReference type="GO" id="GO:0042301">
    <property type="term" value="F:phosphate ion binding"/>
    <property type="evidence" value="ECO:0007669"/>
    <property type="project" value="InterPro"/>
</dbReference>
<dbReference type="Gene3D" id="3.40.190.10">
    <property type="entry name" value="Periplasmic binding protein-like II"/>
    <property type="match status" value="2"/>
</dbReference>
<accession>A0AA90Z9F1</accession>
<comment type="caution">
    <text evidence="4">The sequence shown here is derived from an EMBL/GenBank/DDBJ whole genome shotgun (WGS) entry which is preliminary data.</text>
</comment>
<evidence type="ECO:0000259" key="3">
    <source>
        <dbReference type="Pfam" id="PF12849"/>
    </source>
</evidence>
<dbReference type="InterPro" id="IPR024370">
    <property type="entry name" value="PBP_domain"/>
</dbReference>
<keyword evidence="1" id="KW-0813">Transport</keyword>
<dbReference type="InterPro" id="IPR011862">
    <property type="entry name" value="Phos-bd"/>
</dbReference>
<gene>
    <name evidence="4" type="ORF">J2750_001914</name>
</gene>
<protein>
    <submittedName>
        <fullName evidence="4">Phosphate transport system substrate-binding protein</fullName>
    </submittedName>
</protein>
<dbReference type="PANTHER" id="PTHR30570">
    <property type="entry name" value="PERIPLASMIC PHOSPHATE BINDING COMPONENT OF PHOSPHATE ABC TRANSPORTER"/>
    <property type="match status" value="1"/>
</dbReference>
<dbReference type="NCBIfam" id="TIGR02136">
    <property type="entry name" value="ptsS_2"/>
    <property type="match status" value="1"/>
</dbReference>
<name>A0AA90Z9F1_9EURY</name>
<dbReference type="AlphaFoldDB" id="A0AA90Z9F1"/>
<dbReference type="SUPFAM" id="SSF53850">
    <property type="entry name" value="Periplasmic binding protein-like II"/>
    <property type="match status" value="1"/>
</dbReference>
<evidence type="ECO:0000313" key="4">
    <source>
        <dbReference type="EMBL" id="MDR6223444.1"/>
    </source>
</evidence>
<dbReference type="EMBL" id="JAVDQI010000008">
    <property type="protein sequence ID" value="MDR6223444.1"/>
    <property type="molecule type" value="Genomic_DNA"/>
</dbReference>